<organism evidence="2 3">
    <name type="scientific">Bacteroides clarus</name>
    <dbReference type="NCBI Taxonomy" id="626929"/>
    <lineage>
        <taxon>Bacteria</taxon>
        <taxon>Pseudomonadati</taxon>
        <taxon>Bacteroidota</taxon>
        <taxon>Bacteroidia</taxon>
        <taxon>Bacteroidales</taxon>
        <taxon>Bacteroidaceae</taxon>
        <taxon>Bacteroides</taxon>
    </lineage>
</organism>
<proteinExistence type="predicted"/>
<evidence type="ECO:0000313" key="3">
    <source>
        <dbReference type="Proteomes" id="UP000195386"/>
    </source>
</evidence>
<name>A0A1Y3YU40_9BACE</name>
<protein>
    <submittedName>
        <fullName evidence="2">Virulence protein E</fullName>
    </submittedName>
</protein>
<evidence type="ECO:0000259" key="1">
    <source>
        <dbReference type="Pfam" id="PF08800"/>
    </source>
</evidence>
<feature type="domain" description="BT4734-like N-terminal" evidence="1">
    <location>
        <begin position="71"/>
        <end position="187"/>
    </location>
</feature>
<accession>A0A1Y3YU40</accession>
<dbReference type="Proteomes" id="UP000195386">
    <property type="component" value="Unassembled WGS sequence"/>
</dbReference>
<dbReference type="Pfam" id="PF08800">
    <property type="entry name" value="BT4734-like_N"/>
    <property type="match status" value="1"/>
</dbReference>
<evidence type="ECO:0000313" key="2">
    <source>
        <dbReference type="EMBL" id="OUO01353.1"/>
    </source>
</evidence>
<dbReference type="AlphaFoldDB" id="A0A1Y3YU40"/>
<dbReference type="InterPro" id="IPR014907">
    <property type="entry name" value="BT4734-like_N"/>
</dbReference>
<reference evidence="3" key="1">
    <citation type="submission" date="2017-04" db="EMBL/GenBank/DDBJ databases">
        <title>Function of individual gut microbiota members based on whole genome sequencing of pure cultures obtained from chicken caecum.</title>
        <authorList>
            <person name="Medvecky M."/>
            <person name="Cejkova D."/>
            <person name="Polansky O."/>
            <person name="Karasova D."/>
            <person name="Kubasova T."/>
            <person name="Cizek A."/>
            <person name="Rychlik I."/>
        </authorList>
    </citation>
    <scope>NUCLEOTIDE SEQUENCE [LARGE SCALE GENOMIC DNA]</scope>
    <source>
        <strain evidence="3">An43</strain>
    </source>
</reference>
<sequence length="306" mass="35457">MIQVTVFKEKPYKEEYIDPLTGMKRFRVMEYPPNHVDVNLVLDIIRLEKLKKEIDTMRAFYVSDHPKYSELKEKLPICLFTGTFGRFCNDALITPSGLVVLDFDKIPVQEMVNVWNMLIRDPYTYAAFLSPSGRGYKVLVRVANNIDNVSHNEYLDALKDYYNSPFWDDSCKGISRACFLCSDPDLYQNQNSKVWMVRKSTFQPIPTSSSGNSKFISCSAGEIGRIINFLEGGFYRYPMTPGRRHDSTFKRARELAEWGLSESIAYVNLKEHIAPDFPEAELKREIRKAYEWVNSKGKIGSKYRKL</sequence>
<dbReference type="EMBL" id="NFII01000005">
    <property type="protein sequence ID" value="OUO01353.1"/>
    <property type="molecule type" value="Genomic_DNA"/>
</dbReference>
<gene>
    <name evidence="2" type="ORF">B5F97_06735</name>
</gene>
<dbReference type="RefSeq" id="WP_087425833.1">
    <property type="nucleotide sequence ID" value="NZ_NFII01000005.1"/>
</dbReference>
<comment type="caution">
    <text evidence="2">The sequence shown here is derived from an EMBL/GenBank/DDBJ whole genome shotgun (WGS) entry which is preliminary data.</text>
</comment>